<evidence type="ECO:0000259" key="5">
    <source>
        <dbReference type="PROSITE" id="PS51658"/>
    </source>
</evidence>
<organism evidence="6 7">
    <name type="scientific">Ricinus communis</name>
    <name type="common">Castor bean</name>
    <dbReference type="NCBI Taxonomy" id="3988"/>
    <lineage>
        <taxon>Eukaryota</taxon>
        <taxon>Viridiplantae</taxon>
        <taxon>Streptophyta</taxon>
        <taxon>Embryophyta</taxon>
        <taxon>Tracheophyta</taxon>
        <taxon>Spermatophyta</taxon>
        <taxon>Magnoliopsida</taxon>
        <taxon>eudicotyledons</taxon>
        <taxon>Gunneridae</taxon>
        <taxon>Pentapetalae</taxon>
        <taxon>rosids</taxon>
        <taxon>fabids</taxon>
        <taxon>Malpighiales</taxon>
        <taxon>Euphorbiaceae</taxon>
        <taxon>Acalyphoideae</taxon>
        <taxon>Acalypheae</taxon>
        <taxon>Ricinus</taxon>
    </lineage>
</organism>
<dbReference type="InterPro" id="IPR001943">
    <property type="entry name" value="UVR_dom"/>
</dbReference>
<feature type="domain" description="UVR" evidence="4">
    <location>
        <begin position="272"/>
        <end position="302"/>
    </location>
</feature>
<evidence type="ECO:0000313" key="7">
    <source>
        <dbReference type="Proteomes" id="UP000008311"/>
    </source>
</evidence>
<name>B9SXC6_RICCO</name>
<dbReference type="InterPro" id="IPR036104">
    <property type="entry name" value="BFN_sf"/>
</dbReference>
<dbReference type="Gene3D" id="3.10.690.10">
    <property type="entry name" value="Bifunctional nuclease domain"/>
    <property type="match status" value="1"/>
</dbReference>
<sequence length="306" mass="34924">MSNSSGFLSIQLGFERSLRLQCNRVKKSIFISCKSSSGSPFDDGRSTNIPDDHDHDFLQASLLISETALHYRMRRQGFQEETTWRLPGRWSPFSAMIRESRRDTSFVGYEFLRRFQSPTIFLKVSCDGDFLLPIIVGEFAIEKLIDALRGGDGNDDGDCPDQFQLVRNLVDRLGYEVKMVRITERVANTYFARVFLSKPGENEVVSIDARPSDAINMAHRCKAPIHVSKQIVFTDAIRISYGMGRVHDRKPTYDVTLDSAADGPDSLAEELELVRNMNSAVKEERFNDAAMWRDKLMQLRQSMHDH</sequence>
<dbReference type="Pfam" id="PF02577">
    <property type="entry name" value="BFN_dom"/>
    <property type="match status" value="1"/>
</dbReference>
<evidence type="ECO:0000256" key="2">
    <source>
        <dbReference type="ARBA" id="ARBA00022722"/>
    </source>
</evidence>
<dbReference type="PANTHER" id="PTHR15160:SF1">
    <property type="entry name" value="VON HIPPEL-LINDAU DISEASE TUMOR SUPPRESSOR"/>
    <property type="match status" value="1"/>
</dbReference>
<reference evidence="7" key="1">
    <citation type="journal article" date="2010" name="Nat. Biotechnol.">
        <title>Draft genome sequence of the oilseed species Ricinus communis.</title>
        <authorList>
            <person name="Chan A.P."/>
            <person name="Crabtree J."/>
            <person name="Zhao Q."/>
            <person name="Lorenzi H."/>
            <person name="Orvis J."/>
            <person name="Puiu D."/>
            <person name="Melake-Berhan A."/>
            <person name="Jones K.M."/>
            <person name="Redman J."/>
            <person name="Chen G."/>
            <person name="Cahoon E.B."/>
            <person name="Gedil M."/>
            <person name="Stanke M."/>
            <person name="Haas B.J."/>
            <person name="Wortman J.R."/>
            <person name="Fraser-Liggett C.M."/>
            <person name="Ravel J."/>
            <person name="Rabinowicz P.D."/>
        </authorList>
    </citation>
    <scope>NUCLEOTIDE SEQUENCE [LARGE SCALE GENOMIC DNA]</scope>
    <source>
        <strain evidence="7">cv. Hale</strain>
    </source>
</reference>
<dbReference type="STRING" id="3988.B9SXC6"/>
<feature type="domain" description="BFN" evidence="5">
    <location>
        <begin position="101"/>
        <end position="239"/>
    </location>
</feature>
<gene>
    <name evidence="6" type="ORF">RCOM_0783240</name>
</gene>
<dbReference type="InParanoid" id="B9SXC6"/>
<evidence type="ECO:0008006" key="8">
    <source>
        <dbReference type="Google" id="ProtNLM"/>
    </source>
</evidence>
<keyword evidence="2" id="KW-0378">Hydrolase</keyword>
<evidence type="ECO:0000313" key="6">
    <source>
        <dbReference type="EMBL" id="EEF31753.1"/>
    </source>
</evidence>
<dbReference type="FunCoup" id="B9SXC6">
    <property type="interactions" value="21"/>
</dbReference>
<accession>B9SXC6</accession>
<dbReference type="eggNOG" id="ENOG502QT0P">
    <property type="taxonomic scope" value="Eukaryota"/>
</dbReference>
<dbReference type="PROSITE" id="PS50151">
    <property type="entry name" value="UVR"/>
    <property type="match status" value="1"/>
</dbReference>
<evidence type="ECO:0000256" key="1">
    <source>
        <dbReference type="ARBA" id="ARBA00009095"/>
    </source>
</evidence>
<dbReference type="GO" id="GO:0004518">
    <property type="term" value="F:nuclease activity"/>
    <property type="evidence" value="ECO:0007669"/>
    <property type="project" value="UniProtKB-UniRule"/>
</dbReference>
<dbReference type="PANTHER" id="PTHR15160">
    <property type="entry name" value="VON HIPPEL-LINDAU PROTEIN"/>
    <property type="match status" value="1"/>
</dbReference>
<dbReference type="PROSITE" id="PS51658">
    <property type="entry name" value="BFN"/>
    <property type="match status" value="1"/>
</dbReference>
<proteinExistence type="inferred from homology"/>
<dbReference type="EMBL" id="EQ974221">
    <property type="protein sequence ID" value="EEF31753.1"/>
    <property type="molecule type" value="Genomic_DNA"/>
</dbReference>
<dbReference type="GO" id="GO:0030891">
    <property type="term" value="C:VCB complex"/>
    <property type="evidence" value="ECO:0000318"/>
    <property type="project" value="GO_Central"/>
</dbReference>
<comment type="similarity">
    <text evidence="1">Belongs to the bifunctional nuclease family.</text>
</comment>
<dbReference type="GO" id="GO:0005634">
    <property type="term" value="C:nucleus"/>
    <property type="evidence" value="ECO:0000318"/>
    <property type="project" value="GO_Central"/>
</dbReference>
<keyword evidence="7" id="KW-1185">Reference proteome</keyword>
<dbReference type="AlphaFoldDB" id="B9SXC6"/>
<evidence type="ECO:0000259" key="4">
    <source>
        <dbReference type="PROSITE" id="PS50151"/>
    </source>
</evidence>
<comment type="function">
    <text evidence="3">Bifunctional nuclease with both RNase and DNase activities. Involved in basal defense response. Participates in abscisic acid-derived callose deposition following infection by a necrotrophic pathogen.</text>
</comment>
<dbReference type="InterPro" id="IPR003729">
    <property type="entry name" value="Bi_nuclease_dom"/>
</dbReference>
<evidence type="ECO:0000256" key="3">
    <source>
        <dbReference type="ARBA" id="ARBA00025428"/>
    </source>
</evidence>
<dbReference type="Proteomes" id="UP000008311">
    <property type="component" value="Unassembled WGS sequence"/>
</dbReference>
<dbReference type="GO" id="GO:0016567">
    <property type="term" value="P:protein ubiquitination"/>
    <property type="evidence" value="ECO:0000318"/>
    <property type="project" value="GO_Central"/>
</dbReference>
<keyword evidence="2" id="KW-0540">Nuclease</keyword>
<dbReference type="SUPFAM" id="SSF103256">
    <property type="entry name" value="Hypothetical protein TM0160"/>
    <property type="match status" value="1"/>
</dbReference>
<protein>
    <recommendedName>
        <fullName evidence="8">BFN domain-containing protein</fullName>
    </recommendedName>
</protein>